<dbReference type="InterPro" id="IPR029063">
    <property type="entry name" value="SAM-dependent_MTases_sf"/>
</dbReference>
<organism evidence="1 2">
    <name type="scientific">Cerasicoccus arenae</name>
    <dbReference type="NCBI Taxonomy" id="424488"/>
    <lineage>
        <taxon>Bacteria</taxon>
        <taxon>Pseudomonadati</taxon>
        <taxon>Verrucomicrobiota</taxon>
        <taxon>Opitutia</taxon>
        <taxon>Puniceicoccales</taxon>
        <taxon>Cerasicoccaceae</taxon>
        <taxon>Cerasicoccus</taxon>
    </lineage>
</organism>
<name>A0A8J3DAD4_9BACT</name>
<accession>A0A8J3DAD4</accession>
<evidence type="ECO:0008006" key="3">
    <source>
        <dbReference type="Google" id="ProtNLM"/>
    </source>
</evidence>
<dbReference type="RefSeq" id="WP_189512143.1">
    <property type="nucleotide sequence ID" value="NZ_BMXG01000004.1"/>
</dbReference>
<protein>
    <recommendedName>
        <fullName evidence="3">Methyltransferase domain-containing protein</fullName>
    </recommendedName>
</protein>
<evidence type="ECO:0000313" key="1">
    <source>
        <dbReference type="EMBL" id="GHB94935.1"/>
    </source>
</evidence>
<keyword evidence="2" id="KW-1185">Reference proteome</keyword>
<dbReference type="Gene3D" id="3.40.50.150">
    <property type="entry name" value="Vaccinia Virus protein VP39"/>
    <property type="match status" value="1"/>
</dbReference>
<reference evidence="1" key="1">
    <citation type="journal article" date="2014" name="Int. J. Syst. Evol. Microbiol.">
        <title>Complete genome sequence of Corynebacterium casei LMG S-19264T (=DSM 44701T), isolated from a smear-ripened cheese.</title>
        <authorList>
            <consortium name="US DOE Joint Genome Institute (JGI-PGF)"/>
            <person name="Walter F."/>
            <person name="Albersmeier A."/>
            <person name="Kalinowski J."/>
            <person name="Ruckert C."/>
        </authorList>
    </citation>
    <scope>NUCLEOTIDE SEQUENCE</scope>
    <source>
        <strain evidence="1">KCTC 12870</strain>
    </source>
</reference>
<evidence type="ECO:0000313" key="2">
    <source>
        <dbReference type="Proteomes" id="UP000642829"/>
    </source>
</evidence>
<reference evidence="1" key="2">
    <citation type="submission" date="2020-09" db="EMBL/GenBank/DDBJ databases">
        <authorList>
            <person name="Sun Q."/>
            <person name="Kim S."/>
        </authorList>
    </citation>
    <scope>NUCLEOTIDE SEQUENCE</scope>
    <source>
        <strain evidence="1">KCTC 12870</strain>
    </source>
</reference>
<proteinExistence type="predicted"/>
<dbReference type="Proteomes" id="UP000642829">
    <property type="component" value="Unassembled WGS sequence"/>
</dbReference>
<dbReference type="EMBL" id="BMXG01000004">
    <property type="protein sequence ID" value="GHB94935.1"/>
    <property type="molecule type" value="Genomic_DNA"/>
</dbReference>
<comment type="caution">
    <text evidence="1">The sequence shown here is derived from an EMBL/GenBank/DDBJ whole genome shotgun (WGS) entry which is preliminary data.</text>
</comment>
<dbReference type="SUPFAM" id="SSF53335">
    <property type="entry name" value="S-adenosyl-L-methionine-dependent methyltransferases"/>
    <property type="match status" value="1"/>
</dbReference>
<sequence length="223" mass="25353">MESSKIMQRNVQPEILDSLAHDDPQALANRRDLRLINALLRNPDWFARCVFPALSPKDRVMELGAGEGVIGMRLAREMGPDAVDYVAIDLAPPPSSWPDRFSWRRVDCLSLPDFNNLDALWGNMILHQFQDDQLRALGEKIERSRLRLLSFVEPARYRLHLWQLCALGPLICAVSRHDGAVSVRAGFRDHELPALLGLGPDWRISIRHTFLGGYRMLAERPQA</sequence>
<dbReference type="AlphaFoldDB" id="A0A8J3DAD4"/>
<gene>
    <name evidence="1" type="ORF">GCM10007047_08110</name>
</gene>